<organism evidence="13 14">
    <name type="scientific">Thermus filiformis</name>
    <dbReference type="NCBI Taxonomy" id="276"/>
    <lineage>
        <taxon>Bacteria</taxon>
        <taxon>Thermotogati</taxon>
        <taxon>Deinococcota</taxon>
        <taxon>Deinococci</taxon>
        <taxon>Thermales</taxon>
        <taxon>Thermaceae</taxon>
        <taxon>Thermus</taxon>
    </lineage>
</organism>
<feature type="binding site" evidence="10">
    <location>
        <position position="122"/>
    </location>
    <ligand>
        <name>Mn(2+)</name>
        <dbReference type="ChEBI" id="CHEBI:29035"/>
        <label>1</label>
    </ligand>
</feature>
<dbReference type="PIRSF" id="PIRSF036979">
    <property type="entry name" value="Arginase"/>
    <property type="match status" value="1"/>
</dbReference>
<evidence type="ECO:0000256" key="6">
    <source>
        <dbReference type="ARBA" id="ARBA00022801"/>
    </source>
</evidence>
<reference evidence="13 14" key="1">
    <citation type="journal article" date="2015" name="Genome Announc.">
        <title>Draft Genome Sequence of the Thermophile Thermus filiformis ATCC 43280, Producer of Carotenoid-(Di)glucoside-Branched Fatty Acid (Di)esters and Source of Hyperthermostable Enzymes of Biotechnological Interest.</title>
        <authorList>
            <person name="Mandelli F."/>
            <person name="Oliveira Ramires B."/>
            <person name="Couger M.B."/>
            <person name="Paixao D.A."/>
            <person name="Camilo C.M."/>
            <person name="Polikarpov I."/>
            <person name="Prade R."/>
            <person name="Riano-Pachon D.M."/>
            <person name="Squina F.M."/>
        </authorList>
    </citation>
    <scope>NUCLEOTIDE SEQUENCE [LARGE SCALE GENOMIC DNA]</scope>
    <source>
        <strain evidence="13 14">ATCC 43280</strain>
    </source>
</reference>
<dbReference type="InterPro" id="IPR023696">
    <property type="entry name" value="Ureohydrolase_dom_sf"/>
</dbReference>
<name>A0A0A2X6P7_THEFI</name>
<gene>
    <name evidence="13" type="ORF">THFILI_03555</name>
</gene>
<proteinExistence type="inferred from homology"/>
<dbReference type="EMBL" id="JPSL02000037">
    <property type="protein sequence ID" value="KGQ20929.2"/>
    <property type="molecule type" value="Genomic_DNA"/>
</dbReference>
<feature type="binding site" evidence="10">
    <location>
        <position position="96"/>
    </location>
    <ligand>
        <name>Mn(2+)</name>
        <dbReference type="ChEBI" id="CHEBI:29035"/>
        <label>1</label>
    </ligand>
</feature>
<dbReference type="Proteomes" id="UP000030364">
    <property type="component" value="Unassembled WGS sequence"/>
</dbReference>
<dbReference type="GO" id="GO:0005737">
    <property type="term" value="C:cytoplasm"/>
    <property type="evidence" value="ECO:0007669"/>
    <property type="project" value="TreeGrafter"/>
</dbReference>
<protein>
    <recommendedName>
        <fullName evidence="3 9">Arginase</fullName>
        <ecNumber evidence="2 9">3.5.3.1</ecNumber>
    </recommendedName>
</protein>
<evidence type="ECO:0000256" key="9">
    <source>
        <dbReference type="NCBIfam" id="TIGR01229"/>
    </source>
</evidence>
<evidence type="ECO:0000256" key="7">
    <source>
        <dbReference type="ARBA" id="ARBA00023211"/>
    </source>
</evidence>
<sequence>MRRIGVLGMPMDLGAGRRGVDMGPSALRYARLKDGLEALGFAVTDLGDVDVPVAESLPPGGGLRFLEPIREACLTLKERVAALPEDTFPIVLGGDHSLSMGSVAGVAARKEVGVIWVDAHGDFNTPETSPSGNIHGMPLAVLAGLGHPRLVEAFGSVDPSRIVLIGVRSLDPGERRLLGEAGVRVYTMHEVDRLGIARIAEEALDHLKGLPLHVSLDADVLDPGLAPGVGTPVPGGLTYREAHLLMEILAQSGRVHSLDLVEVNPILDEKNRTAEMMVGLALSLLGKRIL</sequence>
<evidence type="ECO:0000256" key="4">
    <source>
        <dbReference type="ARBA" id="ARBA00022503"/>
    </source>
</evidence>
<feature type="binding site" evidence="10">
    <location>
        <position position="118"/>
    </location>
    <ligand>
        <name>Mn(2+)</name>
        <dbReference type="ChEBI" id="CHEBI:29035"/>
        <label>1</label>
    </ligand>
</feature>
<dbReference type="Pfam" id="PF00491">
    <property type="entry name" value="Arginase"/>
    <property type="match status" value="1"/>
</dbReference>
<dbReference type="PROSITE" id="PS51409">
    <property type="entry name" value="ARGINASE_2"/>
    <property type="match status" value="1"/>
</dbReference>
<keyword evidence="7 10" id="KW-0464">Manganese</keyword>
<keyword evidence="14" id="KW-1185">Reference proteome</keyword>
<keyword evidence="5 10" id="KW-0479">Metal-binding</keyword>
<comment type="caution">
    <text evidence="13">The sequence shown here is derived from an EMBL/GenBank/DDBJ whole genome shotgun (WGS) entry which is preliminary data.</text>
</comment>
<evidence type="ECO:0000256" key="2">
    <source>
        <dbReference type="ARBA" id="ARBA00012168"/>
    </source>
</evidence>
<dbReference type="InterPro" id="IPR006035">
    <property type="entry name" value="Ureohydrolase"/>
</dbReference>
<evidence type="ECO:0000256" key="12">
    <source>
        <dbReference type="RuleBase" id="RU361159"/>
    </source>
</evidence>
<dbReference type="EC" id="3.5.3.1" evidence="2 9"/>
<dbReference type="GO" id="GO:0030145">
    <property type="term" value="F:manganese ion binding"/>
    <property type="evidence" value="ECO:0007669"/>
    <property type="project" value="TreeGrafter"/>
</dbReference>
<dbReference type="RefSeq" id="WP_038067501.1">
    <property type="nucleotide sequence ID" value="NZ_JPSL02000037.1"/>
</dbReference>
<dbReference type="PANTHER" id="PTHR43782">
    <property type="entry name" value="ARGINASE"/>
    <property type="match status" value="1"/>
</dbReference>
<evidence type="ECO:0000256" key="1">
    <source>
        <dbReference type="ARBA" id="ARBA00005098"/>
    </source>
</evidence>
<dbReference type="InterPro" id="IPR014033">
    <property type="entry name" value="Arginase"/>
</dbReference>
<dbReference type="NCBIfam" id="TIGR01229">
    <property type="entry name" value="rocF_arginase"/>
    <property type="match status" value="1"/>
</dbReference>
<comment type="similarity">
    <text evidence="11 12">Belongs to the arginase family.</text>
</comment>
<evidence type="ECO:0000313" key="14">
    <source>
        <dbReference type="Proteomes" id="UP000030364"/>
    </source>
</evidence>
<feature type="binding site" evidence="10">
    <location>
        <position position="217"/>
    </location>
    <ligand>
        <name>Mn(2+)</name>
        <dbReference type="ChEBI" id="CHEBI:29035"/>
        <label>1</label>
    </ligand>
</feature>
<dbReference type="GO" id="GO:0006525">
    <property type="term" value="P:arginine metabolic process"/>
    <property type="evidence" value="ECO:0007669"/>
    <property type="project" value="UniProtKB-KW"/>
</dbReference>
<evidence type="ECO:0000256" key="5">
    <source>
        <dbReference type="ARBA" id="ARBA00022723"/>
    </source>
</evidence>
<dbReference type="PANTHER" id="PTHR43782:SF3">
    <property type="entry name" value="ARGINASE"/>
    <property type="match status" value="1"/>
</dbReference>
<feature type="binding site" evidence="10">
    <location>
        <position position="219"/>
    </location>
    <ligand>
        <name>Mn(2+)</name>
        <dbReference type="ChEBI" id="CHEBI:29035"/>
        <label>1</label>
    </ligand>
</feature>
<accession>A0A0A2X6P7</accession>
<comment type="catalytic activity">
    <reaction evidence="8 12">
        <text>L-arginine + H2O = urea + L-ornithine</text>
        <dbReference type="Rhea" id="RHEA:20569"/>
        <dbReference type="ChEBI" id="CHEBI:15377"/>
        <dbReference type="ChEBI" id="CHEBI:16199"/>
        <dbReference type="ChEBI" id="CHEBI:32682"/>
        <dbReference type="ChEBI" id="CHEBI:46911"/>
        <dbReference type="EC" id="3.5.3.1"/>
    </reaction>
</comment>
<dbReference type="Gene3D" id="3.40.800.10">
    <property type="entry name" value="Ureohydrolase domain"/>
    <property type="match status" value="1"/>
</dbReference>
<dbReference type="STRING" id="276.THFILI_03555"/>
<dbReference type="OrthoDB" id="9789727at2"/>
<feature type="binding site" evidence="10">
    <location>
        <position position="120"/>
    </location>
    <ligand>
        <name>Mn(2+)</name>
        <dbReference type="ChEBI" id="CHEBI:29035"/>
        <label>1</label>
    </ligand>
</feature>
<dbReference type="FunFam" id="3.40.800.10:FF:000012">
    <property type="entry name" value="Arginase"/>
    <property type="match status" value="1"/>
</dbReference>
<dbReference type="SUPFAM" id="SSF52768">
    <property type="entry name" value="Arginase/deacetylase"/>
    <property type="match status" value="1"/>
</dbReference>
<evidence type="ECO:0000256" key="11">
    <source>
        <dbReference type="PROSITE-ProRule" id="PRU00742"/>
    </source>
</evidence>
<dbReference type="PRINTS" id="PR00116">
    <property type="entry name" value="ARGINASE"/>
</dbReference>
<evidence type="ECO:0000256" key="10">
    <source>
        <dbReference type="PIRSR" id="PIRSR036979-1"/>
    </source>
</evidence>
<evidence type="ECO:0000313" key="13">
    <source>
        <dbReference type="EMBL" id="KGQ20929.2"/>
    </source>
</evidence>
<keyword evidence="6 12" id="KW-0378">Hydrolase</keyword>
<comment type="pathway">
    <text evidence="1">Nitrogen metabolism; urea cycle; L-ornithine and urea from L-arginine: step 1/1.</text>
</comment>
<dbReference type="GO" id="GO:0004053">
    <property type="term" value="F:arginase activity"/>
    <property type="evidence" value="ECO:0007669"/>
    <property type="project" value="UniProtKB-UniRule"/>
</dbReference>
<keyword evidence="4 12" id="KW-0056">Arginine metabolism</keyword>
<dbReference type="AlphaFoldDB" id="A0A0A2X6P7"/>
<evidence type="ECO:0000256" key="8">
    <source>
        <dbReference type="ARBA" id="ARBA00047391"/>
    </source>
</evidence>
<comment type="cofactor">
    <cofactor evidence="10 12">
        <name>Mn(2+)</name>
        <dbReference type="ChEBI" id="CHEBI:29035"/>
    </cofactor>
    <text evidence="10 12">Binds 2 manganese ions per subunit.</text>
</comment>
<evidence type="ECO:0000256" key="3">
    <source>
        <dbReference type="ARBA" id="ARBA00018123"/>
    </source>
</evidence>
<dbReference type="CDD" id="cd09989">
    <property type="entry name" value="Arginase"/>
    <property type="match status" value="1"/>
</dbReference>